<dbReference type="PROSITE" id="PS51118">
    <property type="entry name" value="HTH_HXLR"/>
    <property type="match status" value="1"/>
</dbReference>
<gene>
    <name evidence="5" type="ORF">FHS67_002092</name>
</gene>
<evidence type="ECO:0000256" key="1">
    <source>
        <dbReference type="ARBA" id="ARBA00023015"/>
    </source>
</evidence>
<feature type="domain" description="HTH hxlR-type" evidence="4">
    <location>
        <begin position="26"/>
        <end position="124"/>
    </location>
</feature>
<dbReference type="Gene3D" id="1.10.10.10">
    <property type="entry name" value="Winged helix-like DNA-binding domain superfamily/Winged helix DNA-binding domain"/>
    <property type="match status" value="1"/>
</dbReference>
<dbReference type="GO" id="GO:0003677">
    <property type="term" value="F:DNA binding"/>
    <property type="evidence" value="ECO:0007669"/>
    <property type="project" value="UniProtKB-KW"/>
</dbReference>
<comment type="caution">
    <text evidence="5">The sequence shown here is derived from an EMBL/GenBank/DDBJ whole genome shotgun (WGS) entry which is preliminary data.</text>
</comment>
<keyword evidence="2 5" id="KW-0238">DNA-binding</keyword>
<reference evidence="5 6" key="1">
    <citation type="submission" date="2020-08" db="EMBL/GenBank/DDBJ databases">
        <title>Genomic Encyclopedia of Type Strains, Phase IV (KMG-IV): sequencing the most valuable type-strain genomes for metagenomic binning, comparative biology and taxonomic classification.</title>
        <authorList>
            <person name="Goeker M."/>
        </authorList>
    </citation>
    <scope>NUCLEOTIDE SEQUENCE [LARGE SCALE GENOMIC DNA]</scope>
    <source>
        <strain evidence="5 6">DSM 10368</strain>
    </source>
</reference>
<sequence length="142" mass="16459">MIYRYPMDSDCAPDTPFGYDAFRRECMSHTVLEMLASKWVYLVVGALKPGRRRYGELQRKVEGITPKMLTQTLRILERDGLVRREIFPVIPPRVEYELTDLGRNLADLLNQIRVWAERHAPEIRDSRAQSLAAEGEPAELRT</sequence>
<dbReference type="SUPFAM" id="SSF46785">
    <property type="entry name" value="Winged helix' DNA-binding domain"/>
    <property type="match status" value="1"/>
</dbReference>
<name>A0ABR6H5I0_AMIAI</name>
<dbReference type="InterPro" id="IPR036388">
    <property type="entry name" value="WH-like_DNA-bd_sf"/>
</dbReference>
<dbReference type="Proteomes" id="UP000577697">
    <property type="component" value="Unassembled WGS sequence"/>
</dbReference>
<keyword evidence="1" id="KW-0805">Transcription regulation</keyword>
<keyword evidence="6" id="KW-1185">Reference proteome</keyword>
<dbReference type="InterPro" id="IPR002577">
    <property type="entry name" value="HTH_HxlR"/>
</dbReference>
<organism evidence="5 6">
    <name type="scientific">Aminobacter aminovorans</name>
    <name type="common">Chelatobacter heintzii</name>
    <dbReference type="NCBI Taxonomy" id="83263"/>
    <lineage>
        <taxon>Bacteria</taxon>
        <taxon>Pseudomonadati</taxon>
        <taxon>Pseudomonadota</taxon>
        <taxon>Alphaproteobacteria</taxon>
        <taxon>Hyphomicrobiales</taxon>
        <taxon>Phyllobacteriaceae</taxon>
        <taxon>Aminobacter</taxon>
    </lineage>
</organism>
<evidence type="ECO:0000259" key="4">
    <source>
        <dbReference type="PROSITE" id="PS51118"/>
    </source>
</evidence>
<accession>A0ABR6H5I0</accession>
<evidence type="ECO:0000256" key="3">
    <source>
        <dbReference type="ARBA" id="ARBA00023163"/>
    </source>
</evidence>
<dbReference type="RefSeq" id="WP_371746481.1">
    <property type="nucleotide sequence ID" value="NZ_CP015005.1"/>
</dbReference>
<dbReference type="EMBL" id="JACICB010000007">
    <property type="protein sequence ID" value="MBB3705773.1"/>
    <property type="molecule type" value="Genomic_DNA"/>
</dbReference>
<protein>
    <submittedName>
        <fullName evidence="5">DNA-binding HxlR family transcriptional regulator</fullName>
    </submittedName>
</protein>
<dbReference type="PANTHER" id="PTHR33204">
    <property type="entry name" value="TRANSCRIPTIONAL REGULATOR, MARR FAMILY"/>
    <property type="match status" value="1"/>
</dbReference>
<evidence type="ECO:0000256" key="2">
    <source>
        <dbReference type="ARBA" id="ARBA00023125"/>
    </source>
</evidence>
<dbReference type="Pfam" id="PF01638">
    <property type="entry name" value="HxlR"/>
    <property type="match status" value="1"/>
</dbReference>
<dbReference type="PANTHER" id="PTHR33204:SF37">
    <property type="entry name" value="HTH-TYPE TRANSCRIPTIONAL REGULATOR YODB"/>
    <property type="match status" value="1"/>
</dbReference>
<keyword evidence="3" id="KW-0804">Transcription</keyword>
<evidence type="ECO:0000313" key="5">
    <source>
        <dbReference type="EMBL" id="MBB3705773.1"/>
    </source>
</evidence>
<evidence type="ECO:0000313" key="6">
    <source>
        <dbReference type="Proteomes" id="UP000577697"/>
    </source>
</evidence>
<dbReference type="InterPro" id="IPR036390">
    <property type="entry name" value="WH_DNA-bd_sf"/>
</dbReference>
<proteinExistence type="predicted"/>